<organism evidence="4 5">
    <name type="scientific">Heracleum sosnowskyi</name>
    <dbReference type="NCBI Taxonomy" id="360622"/>
    <lineage>
        <taxon>Eukaryota</taxon>
        <taxon>Viridiplantae</taxon>
        <taxon>Streptophyta</taxon>
        <taxon>Embryophyta</taxon>
        <taxon>Tracheophyta</taxon>
        <taxon>Spermatophyta</taxon>
        <taxon>Magnoliopsida</taxon>
        <taxon>eudicotyledons</taxon>
        <taxon>Gunneridae</taxon>
        <taxon>Pentapetalae</taxon>
        <taxon>asterids</taxon>
        <taxon>campanulids</taxon>
        <taxon>Apiales</taxon>
        <taxon>Apiaceae</taxon>
        <taxon>Apioideae</taxon>
        <taxon>apioid superclade</taxon>
        <taxon>Tordylieae</taxon>
        <taxon>Tordyliinae</taxon>
        <taxon>Heracleum</taxon>
    </lineage>
</organism>
<name>A0AAD8HU38_9APIA</name>
<gene>
    <name evidence="4" type="ORF">POM88_029672</name>
</gene>
<proteinExistence type="inferred from homology"/>
<keyword evidence="5" id="KW-1185">Reference proteome</keyword>
<dbReference type="PANTHER" id="PTHR33346:SF42">
    <property type="entry name" value="DEHYDRIN XERO 1"/>
    <property type="match status" value="1"/>
</dbReference>
<dbReference type="PROSITE" id="PS00823">
    <property type="entry name" value="DEHYDRIN_2"/>
    <property type="match status" value="1"/>
</dbReference>
<evidence type="ECO:0000256" key="3">
    <source>
        <dbReference type="SAM" id="MobiDB-lite"/>
    </source>
</evidence>
<dbReference type="GO" id="GO:0009631">
    <property type="term" value="P:cold acclimation"/>
    <property type="evidence" value="ECO:0007669"/>
    <property type="project" value="TreeGrafter"/>
</dbReference>
<dbReference type="Proteomes" id="UP001237642">
    <property type="component" value="Unassembled WGS sequence"/>
</dbReference>
<dbReference type="GO" id="GO:0009414">
    <property type="term" value="P:response to water deprivation"/>
    <property type="evidence" value="ECO:0007669"/>
    <property type="project" value="TreeGrafter"/>
</dbReference>
<dbReference type="Pfam" id="PF00257">
    <property type="entry name" value="Dehydrin"/>
    <property type="match status" value="1"/>
</dbReference>
<accession>A0AAD8HU38</accession>
<evidence type="ECO:0000256" key="2">
    <source>
        <dbReference type="RuleBase" id="RU003995"/>
    </source>
</evidence>
<dbReference type="PANTHER" id="PTHR33346">
    <property type="entry name" value="DEHYDRIN XERO 2-RELATED"/>
    <property type="match status" value="1"/>
</dbReference>
<dbReference type="GO" id="GO:0005829">
    <property type="term" value="C:cytosol"/>
    <property type="evidence" value="ECO:0007669"/>
    <property type="project" value="TreeGrafter"/>
</dbReference>
<comment type="similarity">
    <text evidence="1 2">Belongs to the plant dehydrin family.</text>
</comment>
<evidence type="ECO:0000313" key="5">
    <source>
        <dbReference type="Proteomes" id="UP001237642"/>
    </source>
</evidence>
<protein>
    <submittedName>
        <fullName evidence="4">Dehydrin</fullName>
    </submittedName>
</protein>
<feature type="compositionally biased region" description="Polar residues" evidence="3">
    <location>
        <begin position="80"/>
        <end position="93"/>
    </location>
</feature>
<feature type="region of interest" description="Disordered" evidence="3">
    <location>
        <begin position="80"/>
        <end position="116"/>
    </location>
</feature>
<evidence type="ECO:0000256" key="1">
    <source>
        <dbReference type="ARBA" id="ARBA00008403"/>
    </source>
</evidence>
<reference evidence="4" key="1">
    <citation type="submission" date="2023-02" db="EMBL/GenBank/DDBJ databases">
        <title>Genome of toxic invasive species Heracleum sosnowskyi carries increased number of genes despite the absence of recent whole-genome duplications.</title>
        <authorList>
            <person name="Schelkunov M."/>
            <person name="Shtratnikova V."/>
            <person name="Makarenko M."/>
            <person name="Klepikova A."/>
            <person name="Omelchenko D."/>
            <person name="Novikova G."/>
            <person name="Obukhova E."/>
            <person name="Bogdanov V."/>
            <person name="Penin A."/>
            <person name="Logacheva M."/>
        </authorList>
    </citation>
    <scope>NUCLEOTIDE SEQUENCE</scope>
    <source>
        <strain evidence="4">Hsosn_3</strain>
        <tissue evidence="4">Leaf</tissue>
    </source>
</reference>
<dbReference type="InterPro" id="IPR030513">
    <property type="entry name" value="Dehydrin_CS"/>
</dbReference>
<dbReference type="AlphaFoldDB" id="A0AAD8HU38"/>
<sequence>MDKYGDGYGNPVVVASERPEYINQSSLVEQLPTTTASGEEEMKTSVDTSGFGMYSSGTGTGAITGGGLLPDQFATTATAIQTQLPCSPPSYSSSEDDGTGGRRKKKGTKEKIEEKVVPAFDAGMITGTNGNGQQVETHHEKKGLMERIKEKLPGHHHHHH</sequence>
<reference evidence="4" key="2">
    <citation type="submission" date="2023-05" db="EMBL/GenBank/DDBJ databases">
        <authorList>
            <person name="Schelkunov M.I."/>
        </authorList>
    </citation>
    <scope>NUCLEOTIDE SEQUENCE</scope>
    <source>
        <strain evidence="4">Hsosn_3</strain>
        <tissue evidence="4">Leaf</tissue>
    </source>
</reference>
<dbReference type="GO" id="GO:0009737">
    <property type="term" value="P:response to abscisic acid"/>
    <property type="evidence" value="ECO:0007669"/>
    <property type="project" value="TreeGrafter"/>
</dbReference>
<evidence type="ECO:0000313" key="4">
    <source>
        <dbReference type="EMBL" id="KAK1373479.1"/>
    </source>
</evidence>
<dbReference type="EMBL" id="JAUIZM010000007">
    <property type="protein sequence ID" value="KAK1373479.1"/>
    <property type="molecule type" value="Genomic_DNA"/>
</dbReference>
<comment type="caution">
    <text evidence="4">The sequence shown here is derived from an EMBL/GenBank/DDBJ whole genome shotgun (WGS) entry which is preliminary data.</text>
</comment>
<dbReference type="InterPro" id="IPR000167">
    <property type="entry name" value="Dehydrin"/>
</dbReference>